<name>A0ABS5ZEN3_9GAMM</name>
<dbReference type="GO" id="GO:0016740">
    <property type="term" value="F:transferase activity"/>
    <property type="evidence" value="ECO:0007669"/>
    <property type="project" value="UniProtKB-KW"/>
</dbReference>
<gene>
    <name evidence="7" type="ORF">KCG35_11675</name>
</gene>
<dbReference type="InterPro" id="IPR013785">
    <property type="entry name" value="Aldolase_TIM"/>
</dbReference>
<dbReference type="Pfam" id="PF04230">
    <property type="entry name" value="PS_pyruv_trans"/>
    <property type="match status" value="1"/>
</dbReference>
<comment type="cofactor">
    <cofactor evidence="1">
        <name>[4Fe-4S] cluster</name>
        <dbReference type="ChEBI" id="CHEBI:49883"/>
    </cofactor>
</comment>
<dbReference type="Pfam" id="PF04055">
    <property type="entry name" value="Radical_SAM"/>
    <property type="match status" value="1"/>
</dbReference>
<keyword evidence="8" id="KW-1185">Reference proteome</keyword>
<dbReference type="PANTHER" id="PTHR36836:SF1">
    <property type="entry name" value="COLANIC ACID BIOSYNTHESIS PROTEIN WCAK"/>
    <property type="match status" value="1"/>
</dbReference>
<keyword evidence="7" id="KW-0808">Transferase</keyword>
<dbReference type="PANTHER" id="PTHR36836">
    <property type="entry name" value="COLANIC ACID BIOSYNTHESIS PROTEIN WCAK"/>
    <property type="match status" value="1"/>
</dbReference>
<dbReference type="CDD" id="cd01335">
    <property type="entry name" value="Radical_SAM"/>
    <property type="match status" value="1"/>
</dbReference>
<keyword evidence="2" id="KW-0949">S-adenosyl-L-methionine</keyword>
<reference evidence="7 8" key="1">
    <citation type="submission" date="2021-04" db="EMBL/GenBank/DDBJ databases">
        <authorList>
            <person name="Pira H."/>
            <person name="Risdian C."/>
            <person name="Wink J."/>
        </authorList>
    </citation>
    <scope>NUCLEOTIDE SEQUENCE [LARGE SCALE GENOMIC DNA]</scope>
    <source>
        <strain evidence="7 8">WH53</strain>
    </source>
</reference>
<dbReference type="InterPro" id="IPR007345">
    <property type="entry name" value="Polysacch_pyruvyl_Trfase"/>
</dbReference>
<dbReference type="PROSITE" id="PS51918">
    <property type="entry name" value="RADICAL_SAM"/>
    <property type="match status" value="1"/>
</dbReference>
<evidence type="ECO:0000256" key="3">
    <source>
        <dbReference type="ARBA" id="ARBA00022723"/>
    </source>
</evidence>
<proteinExistence type="predicted"/>
<dbReference type="InterPro" id="IPR007197">
    <property type="entry name" value="rSAM"/>
</dbReference>
<dbReference type="SFLD" id="SFLDG01067">
    <property type="entry name" value="SPASM/twitch_domain_containing"/>
    <property type="match status" value="1"/>
</dbReference>
<keyword evidence="5" id="KW-0411">Iron-sulfur</keyword>
<sequence>MNTAHAVSTFLKVFKKKPWPIEKPIVMQFPINDICDARCQMCHIWQMKLDQQITPPQLTELLRADLFSEIRFVGINGGEPTLRKDAADLVAVLFDRLPKLQTISLITNALKSDRVLQCIDEIGAVVKQRGGCFDVMVSLDGVGEVHDRVRGRPGNFVSATQVLKEVVNHPKVDQVRIGCTVIRENVLHLHELLAYAIREGVYIKFRLGIPHQRLYTLNTSQAHQIGKTSWLFNDPYRFSRAEVIHFSEFLQGVCRYYETSEQQKLFYQSLIGQILFGHKRRAGCDWQHRGVTLSSRGELLYCAVQSQVICNALDGDTTTAYFGNEAHLHNIVKQKCNSCCHDYVGLPEGSDLFRIIVRDFLRYLGVHETTIKKRLLSTPLKVISEKVRFQAHRSRIRKKWKRLRKKELNTQKRSISTVLICGWYGTETLGDKAILAGIVTSLRKVHPELSICIASLNPYISEETKTQLDELEGSDICDIDTAIQNMPRFDLLVFGGGPIMAINEIAEMEVLFEEAKRQGVVSLLLGCGVGPLGDAQKNTAIARVLKLADHRIYRDDYSRNLATHLGVLNSKDMVAEDPAITWLHSVRLEQSKKNMAIDPSKTKLGVGKTLLLGLRDWPYHQYMPQAAPQEAEQIKRRFEHILVDALAALIENHQNLTLVPLPMCTNHFGGDDRFFYLNLLASHPKIAAHLDYSVLREELTPRAYVQYFNQADAVIAMRFHAAVFSTVLQKPTFIVDYTLGQGKLSAFAQSHQLPCASLESLTAEQLITQVNSLFHLDVKRCVLIKPTFPDQLVEVLGDLL</sequence>
<dbReference type="Proteomes" id="UP000690515">
    <property type="component" value="Unassembled WGS sequence"/>
</dbReference>
<evidence type="ECO:0000259" key="6">
    <source>
        <dbReference type="PROSITE" id="PS51918"/>
    </source>
</evidence>
<evidence type="ECO:0000256" key="4">
    <source>
        <dbReference type="ARBA" id="ARBA00023004"/>
    </source>
</evidence>
<accession>A0ABS5ZEN3</accession>
<keyword evidence="3" id="KW-0479">Metal-binding</keyword>
<feature type="domain" description="Radical SAM core" evidence="6">
    <location>
        <begin position="21"/>
        <end position="261"/>
    </location>
</feature>
<dbReference type="InterPro" id="IPR058240">
    <property type="entry name" value="rSAM_sf"/>
</dbReference>
<dbReference type="SFLD" id="SFLDS00029">
    <property type="entry name" value="Radical_SAM"/>
    <property type="match status" value="1"/>
</dbReference>
<evidence type="ECO:0000313" key="8">
    <source>
        <dbReference type="Proteomes" id="UP000690515"/>
    </source>
</evidence>
<dbReference type="EMBL" id="JAGSOY010000024">
    <property type="protein sequence ID" value="MBU2711720.1"/>
    <property type="molecule type" value="Genomic_DNA"/>
</dbReference>
<protein>
    <submittedName>
        <fullName evidence="7">Polysaccharide pyruvyl transferase family protein</fullName>
    </submittedName>
</protein>
<dbReference type="Gene3D" id="3.20.20.70">
    <property type="entry name" value="Aldolase class I"/>
    <property type="match status" value="1"/>
</dbReference>
<evidence type="ECO:0000256" key="5">
    <source>
        <dbReference type="ARBA" id="ARBA00023014"/>
    </source>
</evidence>
<organism evidence="7 8">
    <name type="scientific">Zooshikella harenae</name>
    <dbReference type="NCBI Taxonomy" id="2827238"/>
    <lineage>
        <taxon>Bacteria</taxon>
        <taxon>Pseudomonadati</taxon>
        <taxon>Pseudomonadota</taxon>
        <taxon>Gammaproteobacteria</taxon>
        <taxon>Oceanospirillales</taxon>
        <taxon>Zooshikellaceae</taxon>
        <taxon>Zooshikella</taxon>
    </lineage>
</organism>
<evidence type="ECO:0000256" key="2">
    <source>
        <dbReference type="ARBA" id="ARBA00022691"/>
    </source>
</evidence>
<evidence type="ECO:0000313" key="7">
    <source>
        <dbReference type="EMBL" id="MBU2711720.1"/>
    </source>
</evidence>
<keyword evidence="4" id="KW-0408">Iron</keyword>
<dbReference type="RefSeq" id="WP_215819879.1">
    <property type="nucleotide sequence ID" value="NZ_JAGSOY010000024.1"/>
</dbReference>
<evidence type="ECO:0000256" key="1">
    <source>
        <dbReference type="ARBA" id="ARBA00001966"/>
    </source>
</evidence>
<dbReference type="SUPFAM" id="SSF102114">
    <property type="entry name" value="Radical SAM enzymes"/>
    <property type="match status" value="1"/>
</dbReference>
<comment type="caution">
    <text evidence="7">The sequence shown here is derived from an EMBL/GenBank/DDBJ whole genome shotgun (WGS) entry which is preliminary data.</text>
</comment>